<dbReference type="InterPro" id="IPR016169">
    <property type="entry name" value="FAD-bd_PCMH_sub2"/>
</dbReference>
<keyword evidence="12 17" id="KW-0573">Peptidoglycan synthesis</keyword>
<dbReference type="HAMAP" id="MF_00037">
    <property type="entry name" value="MurB"/>
    <property type="match status" value="1"/>
</dbReference>
<gene>
    <name evidence="17 19" type="primary">murB</name>
    <name evidence="19" type="ORF">GCM10011399_01760</name>
</gene>
<comment type="function">
    <text evidence="2 17">Cell wall formation.</text>
</comment>
<dbReference type="InterPro" id="IPR036318">
    <property type="entry name" value="FAD-bd_PCMH-like_sf"/>
</dbReference>
<comment type="catalytic activity">
    <reaction evidence="16 17">
        <text>UDP-N-acetyl-alpha-D-muramate + NADP(+) = UDP-N-acetyl-3-O-(1-carboxyvinyl)-alpha-D-glucosamine + NADPH + H(+)</text>
        <dbReference type="Rhea" id="RHEA:12248"/>
        <dbReference type="ChEBI" id="CHEBI:15378"/>
        <dbReference type="ChEBI" id="CHEBI:57783"/>
        <dbReference type="ChEBI" id="CHEBI:58349"/>
        <dbReference type="ChEBI" id="CHEBI:68483"/>
        <dbReference type="ChEBI" id="CHEBI:70757"/>
        <dbReference type="EC" id="1.3.1.98"/>
    </reaction>
</comment>
<dbReference type="SUPFAM" id="SSF56176">
    <property type="entry name" value="FAD-binding/transporter-associated domain-like"/>
    <property type="match status" value="1"/>
</dbReference>
<reference evidence="19 20" key="1">
    <citation type="journal article" date="2014" name="Int. J. Syst. Evol. Microbiol.">
        <title>Complete genome sequence of Corynebacterium casei LMG S-19264T (=DSM 44701T), isolated from a smear-ripened cheese.</title>
        <authorList>
            <consortium name="US DOE Joint Genome Institute (JGI-PGF)"/>
            <person name="Walter F."/>
            <person name="Albersmeier A."/>
            <person name="Kalinowski J."/>
            <person name="Ruckert C."/>
        </authorList>
    </citation>
    <scope>NUCLEOTIDE SEQUENCE [LARGE SCALE GENOMIC DNA]</scope>
    <source>
        <strain evidence="19 20">CGMCC 1.12976</strain>
    </source>
</reference>
<comment type="pathway">
    <text evidence="4 17">Cell wall biogenesis; peptidoglycan biosynthesis.</text>
</comment>
<dbReference type="AlphaFoldDB" id="A0A917AZV0"/>
<evidence type="ECO:0000256" key="4">
    <source>
        <dbReference type="ARBA" id="ARBA00004752"/>
    </source>
</evidence>
<dbReference type="GO" id="GO:0051301">
    <property type="term" value="P:cell division"/>
    <property type="evidence" value="ECO:0007669"/>
    <property type="project" value="UniProtKB-KW"/>
</dbReference>
<dbReference type="NCBIfam" id="NF010478">
    <property type="entry name" value="PRK13903.1"/>
    <property type="match status" value="1"/>
</dbReference>
<keyword evidence="6 17" id="KW-0963">Cytoplasm</keyword>
<dbReference type="InterPro" id="IPR036635">
    <property type="entry name" value="MurB_C_sf"/>
</dbReference>
<feature type="active site" evidence="17">
    <location>
        <position position="169"/>
    </location>
</feature>
<evidence type="ECO:0000259" key="18">
    <source>
        <dbReference type="PROSITE" id="PS51387"/>
    </source>
</evidence>
<comment type="similarity">
    <text evidence="5 17">Belongs to the MurB family.</text>
</comment>
<keyword evidence="7 17" id="KW-0132">Cell division</keyword>
<dbReference type="Pfam" id="PF01565">
    <property type="entry name" value="FAD_binding_4"/>
    <property type="match status" value="1"/>
</dbReference>
<keyword evidence="15 17" id="KW-0961">Cell wall biogenesis/degradation</keyword>
<comment type="cofactor">
    <cofactor evidence="1 17">
        <name>FAD</name>
        <dbReference type="ChEBI" id="CHEBI:57692"/>
    </cofactor>
</comment>
<feature type="active site" description="Proton donor" evidence="17">
    <location>
        <position position="253"/>
    </location>
</feature>
<dbReference type="Proteomes" id="UP000598775">
    <property type="component" value="Unassembled WGS sequence"/>
</dbReference>
<dbReference type="RefSeq" id="WP_188672248.1">
    <property type="nucleotide sequence ID" value="NZ_BMGP01000001.1"/>
</dbReference>
<evidence type="ECO:0000256" key="14">
    <source>
        <dbReference type="ARBA" id="ARBA00023306"/>
    </source>
</evidence>
<dbReference type="InterPro" id="IPR016166">
    <property type="entry name" value="FAD-bd_PCMH"/>
</dbReference>
<proteinExistence type="inferred from homology"/>
<evidence type="ECO:0000256" key="1">
    <source>
        <dbReference type="ARBA" id="ARBA00001974"/>
    </source>
</evidence>
<dbReference type="PROSITE" id="PS51387">
    <property type="entry name" value="FAD_PCMH"/>
    <property type="match status" value="1"/>
</dbReference>
<organism evidence="19 20">
    <name type="scientific">Subtercola lobariae</name>
    <dbReference type="NCBI Taxonomy" id="1588641"/>
    <lineage>
        <taxon>Bacteria</taxon>
        <taxon>Bacillati</taxon>
        <taxon>Actinomycetota</taxon>
        <taxon>Actinomycetes</taxon>
        <taxon>Micrococcales</taxon>
        <taxon>Microbacteriaceae</taxon>
        <taxon>Subtercola</taxon>
    </lineage>
</organism>
<dbReference type="EC" id="1.3.1.98" evidence="17"/>
<evidence type="ECO:0000313" key="19">
    <source>
        <dbReference type="EMBL" id="GGF11575.1"/>
    </source>
</evidence>
<keyword evidence="13 17" id="KW-0560">Oxidoreductase</keyword>
<dbReference type="GO" id="GO:0009252">
    <property type="term" value="P:peptidoglycan biosynthetic process"/>
    <property type="evidence" value="ECO:0007669"/>
    <property type="project" value="UniProtKB-UniRule"/>
</dbReference>
<keyword evidence="11 17" id="KW-0133">Cell shape</keyword>
<dbReference type="GO" id="GO:0071949">
    <property type="term" value="F:FAD binding"/>
    <property type="evidence" value="ECO:0007669"/>
    <property type="project" value="InterPro"/>
</dbReference>
<comment type="subcellular location">
    <subcellularLocation>
        <location evidence="3 17">Cytoplasm</location>
    </subcellularLocation>
</comment>
<dbReference type="InterPro" id="IPR016167">
    <property type="entry name" value="FAD-bd_PCMH_sub1"/>
</dbReference>
<dbReference type="GO" id="GO:0008360">
    <property type="term" value="P:regulation of cell shape"/>
    <property type="evidence" value="ECO:0007669"/>
    <property type="project" value="UniProtKB-KW"/>
</dbReference>
<dbReference type="GO" id="GO:0005829">
    <property type="term" value="C:cytosol"/>
    <property type="evidence" value="ECO:0007669"/>
    <property type="project" value="TreeGrafter"/>
</dbReference>
<evidence type="ECO:0000313" key="20">
    <source>
        <dbReference type="Proteomes" id="UP000598775"/>
    </source>
</evidence>
<dbReference type="GO" id="GO:0071555">
    <property type="term" value="P:cell wall organization"/>
    <property type="evidence" value="ECO:0007669"/>
    <property type="project" value="UniProtKB-KW"/>
</dbReference>
<dbReference type="Gene3D" id="3.30.43.10">
    <property type="entry name" value="Uridine Diphospho-n-acetylenolpyruvylglucosamine Reductase, domain 2"/>
    <property type="match status" value="1"/>
</dbReference>
<dbReference type="PANTHER" id="PTHR21071:SF4">
    <property type="entry name" value="UDP-N-ACETYLENOLPYRUVOYLGLUCOSAMINE REDUCTASE"/>
    <property type="match status" value="1"/>
</dbReference>
<evidence type="ECO:0000256" key="8">
    <source>
        <dbReference type="ARBA" id="ARBA00022630"/>
    </source>
</evidence>
<evidence type="ECO:0000256" key="12">
    <source>
        <dbReference type="ARBA" id="ARBA00022984"/>
    </source>
</evidence>
<dbReference type="SUPFAM" id="SSF56194">
    <property type="entry name" value="Uridine diphospho-N-Acetylenolpyruvylglucosamine reductase, MurB, C-terminal domain"/>
    <property type="match status" value="1"/>
</dbReference>
<accession>A0A917AZV0</accession>
<evidence type="ECO:0000256" key="6">
    <source>
        <dbReference type="ARBA" id="ARBA00022490"/>
    </source>
</evidence>
<dbReference type="Gene3D" id="3.30.465.10">
    <property type="match status" value="1"/>
</dbReference>
<evidence type="ECO:0000256" key="2">
    <source>
        <dbReference type="ARBA" id="ARBA00003921"/>
    </source>
</evidence>
<keyword evidence="20" id="KW-1185">Reference proteome</keyword>
<evidence type="ECO:0000256" key="15">
    <source>
        <dbReference type="ARBA" id="ARBA00023316"/>
    </source>
</evidence>
<feature type="active site" evidence="17">
    <location>
        <position position="377"/>
    </location>
</feature>
<feature type="domain" description="FAD-binding PCMH-type" evidence="18">
    <location>
        <begin position="17"/>
        <end position="236"/>
    </location>
</feature>
<dbReference type="EMBL" id="BMGP01000001">
    <property type="protein sequence ID" value="GGF11575.1"/>
    <property type="molecule type" value="Genomic_DNA"/>
</dbReference>
<dbReference type="InterPro" id="IPR011601">
    <property type="entry name" value="MurB_C"/>
</dbReference>
<keyword evidence="14 17" id="KW-0131">Cell cycle</keyword>
<name>A0A917AZV0_9MICO</name>
<dbReference type="PANTHER" id="PTHR21071">
    <property type="entry name" value="UDP-N-ACETYLENOLPYRUVOYLGLUCOSAMINE REDUCTASE"/>
    <property type="match status" value="1"/>
</dbReference>
<evidence type="ECO:0000256" key="9">
    <source>
        <dbReference type="ARBA" id="ARBA00022827"/>
    </source>
</evidence>
<evidence type="ECO:0000256" key="10">
    <source>
        <dbReference type="ARBA" id="ARBA00022857"/>
    </source>
</evidence>
<dbReference type="InterPro" id="IPR006094">
    <property type="entry name" value="Oxid_FAD_bind_N"/>
</dbReference>
<evidence type="ECO:0000256" key="3">
    <source>
        <dbReference type="ARBA" id="ARBA00004496"/>
    </source>
</evidence>
<keyword evidence="9 17" id="KW-0274">FAD</keyword>
<dbReference type="Pfam" id="PF02873">
    <property type="entry name" value="MurB_C"/>
    <property type="match status" value="1"/>
</dbReference>
<protein>
    <recommendedName>
        <fullName evidence="17">UDP-N-acetylenolpyruvoylglucosamine reductase</fullName>
        <ecNumber evidence="17">1.3.1.98</ecNumber>
    </recommendedName>
    <alternativeName>
        <fullName evidence="17">UDP-N-acetylmuramate dehydrogenase</fullName>
    </alternativeName>
</protein>
<sequence length="389" mass="40508">MTDAAATLLAPYTTLRVGGPAERLIRVTDARELVNTCLSVWGDGEPWLVLGGGSNVVVSDEGFAGTVILVATSGIERLQPGPADAPGAAILRVQAGEPWDQVVAYAVSQGLSGIEALSGIPGSTGAAPVQNIGAYGQELATALVGVEFLDYETGELQWLAAGELGFGYRTSVFKRGRRGVVVSLDLRLSESDDRREALALGRPIEYDQLAKALGVELGARVAVGAVREAVLRLRASKGMVLDPADPDSVSAGSFFTNPVVSESFARALPSDAPRWFTEPEEPDTIIPLAGSGAYAELPAARAAAGGGYTVKLSAAWLIEQAGIRRGFALPGSQAAISSKHTLAIVNRGGATAEQIAELARLIQWRVQAEFGVNLSPEPVFVGFGTADDD</sequence>
<evidence type="ECO:0000256" key="16">
    <source>
        <dbReference type="ARBA" id="ARBA00048914"/>
    </source>
</evidence>
<evidence type="ECO:0000256" key="17">
    <source>
        <dbReference type="HAMAP-Rule" id="MF_00037"/>
    </source>
</evidence>
<comment type="caution">
    <text evidence="19">The sequence shown here is derived from an EMBL/GenBank/DDBJ whole genome shotgun (WGS) entry which is preliminary data.</text>
</comment>
<keyword evidence="10 17" id="KW-0521">NADP</keyword>
<evidence type="ECO:0000256" key="7">
    <source>
        <dbReference type="ARBA" id="ARBA00022618"/>
    </source>
</evidence>
<dbReference type="GO" id="GO:0008762">
    <property type="term" value="F:UDP-N-acetylmuramate dehydrogenase activity"/>
    <property type="evidence" value="ECO:0007669"/>
    <property type="project" value="UniProtKB-UniRule"/>
</dbReference>
<evidence type="ECO:0000256" key="13">
    <source>
        <dbReference type="ARBA" id="ARBA00023002"/>
    </source>
</evidence>
<evidence type="ECO:0000256" key="11">
    <source>
        <dbReference type="ARBA" id="ARBA00022960"/>
    </source>
</evidence>
<dbReference type="InterPro" id="IPR003170">
    <property type="entry name" value="MurB"/>
</dbReference>
<dbReference type="Gene3D" id="3.90.78.10">
    <property type="entry name" value="UDP-N-acetylenolpyruvoylglucosamine reductase, C-terminal domain"/>
    <property type="match status" value="1"/>
</dbReference>
<evidence type="ECO:0000256" key="5">
    <source>
        <dbReference type="ARBA" id="ARBA00010485"/>
    </source>
</evidence>
<keyword evidence="8 17" id="KW-0285">Flavoprotein</keyword>